<dbReference type="SUPFAM" id="SSF55120">
    <property type="entry name" value="Pseudouridine synthase"/>
    <property type="match status" value="1"/>
</dbReference>
<dbReference type="STRING" id="1120918.SAMN05216249_101232"/>
<evidence type="ECO:0000313" key="9">
    <source>
        <dbReference type="Proteomes" id="UP000198838"/>
    </source>
</evidence>
<proteinExistence type="inferred from homology"/>
<dbReference type="Gene3D" id="3.10.290.10">
    <property type="entry name" value="RNA-binding S4 domain"/>
    <property type="match status" value="1"/>
</dbReference>
<dbReference type="EMBL" id="FOJY01000001">
    <property type="protein sequence ID" value="SFA72955.1"/>
    <property type="molecule type" value="Genomic_DNA"/>
</dbReference>
<dbReference type="CDD" id="cd02869">
    <property type="entry name" value="PseudoU_synth_RluA_like"/>
    <property type="match status" value="1"/>
</dbReference>
<evidence type="ECO:0000256" key="6">
    <source>
        <dbReference type="PROSITE-ProRule" id="PRU00182"/>
    </source>
</evidence>
<organism evidence="8 9">
    <name type="scientific">Acetitomaculum ruminis DSM 5522</name>
    <dbReference type="NCBI Taxonomy" id="1120918"/>
    <lineage>
        <taxon>Bacteria</taxon>
        <taxon>Bacillati</taxon>
        <taxon>Bacillota</taxon>
        <taxon>Clostridia</taxon>
        <taxon>Lachnospirales</taxon>
        <taxon>Lachnospiraceae</taxon>
        <taxon>Acetitomaculum</taxon>
    </lineage>
</organism>
<dbReference type="OrthoDB" id="9773999at2"/>
<evidence type="ECO:0000256" key="3">
    <source>
        <dbReference type="ARBA" id="ARBA00023235"/>
    </source>
</evidence>
<keyword evidence="3" id="KW-0413">Isomerase</keyword>
<evidence type="ECO:0000259" key="7">
    <source>
        <dbReference type="SMART" id="SM00363"/>
    </source>
</evidence>
<comment type="similarity">
    <text evidence="2">Belongs to the pseudouridine synthase RluA family.</text>
</comment>
<reference evidence="8 9" key="1">
    <citation type="submission" date="2016-10" db="EMBL/GenBank/DDBJ databases">
        <authorList>
            <person name="de Groot N.N."/>
        </authorList>
    </citation>
    <scope>NUCLEOTIDE SEQUENCE [LARGE SCALE GENOMIC DNA]</scope>
    <source>
        <strain evidence="8 9">DSM 5522</strain>
    </source>
</reference>
<dbReference type="InterPro" id="IPR036986">
    <property type="entry name" value="S4_RNA-bd_sf"/>
</dbReference>
<dbReference type="GO" id="GO:0003723">
    <property type="term" value="F:RNA binding"/>
    <property type="evidence" value="ECO:0007669"/>
    <property type="project" value="UniProtKB-KW"/>
</dbReference>
<evidence type="ECO:0000313" key="8">
    <source>
        <dbReference type="EMBL" id="SFA72955.1"/>
    </source>
</evidence>
<evidence type="ECO:0000256" key="5">
    <source>
        <dbReference type="ARBA" id="ARBA00033164"/>
    </source>
</evidence>
<evidence type="ECO:0000256" key="1">
    <source>
        <dbReference type="ARBA" id="ARBA00000073"/>
    </source>
</evidence>
<dbReference type="Gene3D" id="3.30.2350.10">
    <property type="entry name" value="Pseudouridine synthase"/>
    <property type="match status" value="1"/>
</dbReference>
<dbReference type="InterPro" id="IPR050188">
    <property type="entry name" value="RluA_PseudoU_synthase"/>
</dbReference>
<dbReference type="SMART" id="SM00363">
    <property type="entry name" value="S4"/>
    <property type="match status" value="1"/>
</dbReference>
<comment type="catalytic activity">
    <reaction evidence="1">
        <text>a uridine in RNA = a pseudouridine in RNA</text>
        <dbReference type="Rhea" id="RHEA:48348"/>
        <dbReference type="Rhea" id="RHEA-COMP:12068"/>
        <dbReference type="Rhea" id="RHEA-COMP:12069"/>
        <dbReference type="ChEBI" id="CHEBI:65314"/>
        <dbReference type="ChEBI" id="CHEBI:65315"/>
    </reaction>
</comment>
<feature type="domain" description="RNA-binding S4" evidence="7">
    <location>
        <begin position="13"/>
        <end position="77"/>
    </location>
</feature>
<gene>
    <name evidence="8" type="ORF">SAMN05216249_101232</name>
</gene>
<dbReference type="Proteomes" id="UP000198838">
    <property type="component" value="Unassembled WGS sequence"/>
</dbReference>
<accession>A0A1I0V9F1</accession>
<sequence length="320" mass="37179">MQKREIKENESGIRFDKFLGKYLCNAPASFIFKMLRKKNITLNGKKANGKEILKVNDEVNFYLSDETLEKFSKKEIQLPDKISSEISVIYEDKDILLINKPAGVLSQKANKDDISINEQALAYLLETKAIKITDLDTFMPSIANRLDKNTTGLITYGKTIKGLQFLNKCFKDRSIKKYYRTICYGKLTKALHIKGYLTKDEKNNKVQISDKESKNSSYIETSIEVLEYNDNYSYLEVELITGKSHQIRAHLASIGHPLLGEKKYIYTDISKRDKYRYQLLHSYKMIFPEIEDDYFSYLSNKEFTAPLNKKLLNAKKELFK</sequence>
<protein>
    <recommendedName>
        <fullName evidence="4">RNA pseudouridylate synthase</fullName>
    </recommendedName>
    <alternativeName>
        <fullName evidence="5">RNA-uridine isomerase</fullName>
    </alternativeName>
</protein>
<dbReference type="PANTHER" id="PTHR21600:SF83">
    <property type="entry name" value="PSEUDOURIDYLATE SYNTHASE RPUSD4, MITOCHONDRIAL"/>
    <property type="match status" value="1"/>
</dbReference>
<dbReference type="GO" id="GO:0000455">
    <property type="term" value="P:enzyme-directed rRNA pseudouridine synthesis"/>
    <property type="evidence" value="ECO:0007669"/>
    <property type="project" value="UniProtKB-ARBA"/>
</dbReference>
<dbReference type="InterPro" id="IPR002942">
    <property type="entry name" value="S4_RNA-bd"/>
</dbReference>
<dbReference type="PROSITE" id="PS50889">
    <property type="entry name" value="S4"/>
    <property type="match status" value="1"/>
</dbReference>
<evidence type="ECO:0000256" key="4">
    <source>
        <dbReference type="ARBA" id="ARBA00031870"/>
    </source>
</evidence>
<keyword evidence="9" id="KW-1185">Reference proteome</keyword>
<dbReference type="PANTHER" id="PTHR21600">
    <property type="entry name" value="MITOCHONDRIAL RNA PSEUDOURIDINE SYNTHASE"/>
    <property type="match status" value="1"/>
</dbReference>
<dbReference type="AlphaFoldDB" id="A0A1I0V9F1"/>
<keyword evidence="6" id="KW-0694">RNA-binding</keyword>
<dbReference type="Pfam" id="PF00849">
    <property type="entry name" value="PseudoU_synth_2"/>
    <property type="match status" value="1"/>
</dbReference>
<dbReference type="InterPro" id="IPR006145">
    <property type="entry name" value="PsdUridine_synth_RsuA/RluA"/>
</dbReference>
<dbReference type="RefSeq" id="WP_092869937.1">
    <property type="nucleotide sequence ID" value="NZ_FOJY01000001.1"/>
</dbReference>
<dbReference type="GO" id="GO:0120159">
    <property type="term" value="F:rRNA pseudouridine synthase activity"/>
    <property type="evidence" value="ECO:0007669"/>
    <property type="project" value="UniProtKB-ARBA"/>
</dbReference>
<dbReference type="InterPro" id="IPR020103">
    <property type="entry name" value="PsdUridine_synth_cat_dom_sf"/>
</dbReference>
<evidence type="ECO:0000256" key="2">
    <source>
        <dbReference type="ARBA" id="ARBA00010876"/>
    </source>
</evidence>
<name>A0A1I0V9F1_9FIRM</name>